<dbReference type="AlphaFoldDB" id="A0A256FLB8"/>
<accession>A0A256FLB8</accession>
<organism evidence="1 2">
    <name type="scientific">Brucella rhizosphaerae</name>
    <dbReference type="NCBI Taxonomy" id="571254"/>
    <lineage>
        <taxon>Bacteria</taxon>
        <taxon>Pseudomonadati</taxon>
        <taxon>Pseudomonadota</taxon>
        <taxon>Alphaproteobacteria</taxon>
        <taxon>Hyphomicrobiales</taxon>
        <taxon>Brucellaceae</taxon>
        <taxon>Brucella/Ochrobactrum group</taxon>
        <taxon>Brucella</taxon>
    </lineage>
</organism>
<dbReference type="RefSeq" id="WP_094576323.1">
    <property type="nucleotide sequence ID" value="NZ_JBHEEL010000009.1"/>
</dbReference>
<keyword evidence="2" id="KW-1185">Reference proteome</keyword>
<proteinExistence type="predicted"/>
<protein>
    <submittedName>
        <fullName evidence="1">Uncharacterized protein</fullName>
    </submittedName>
</protein>
<name>A0A256FLB8_9HYPH</name>
<dbReference type="EMBL" id="NNRK01000025">
    <property type="protein sequence ID" value="OYR15550.1"/>
    <property type="molecule type" value="Genomic_DNA"/>
</dbReference>
<reference evidence="1 2" key="1">
    <citation type="submission" date="2017-07" db="EMBL/GenBank/DDBJ databases">
        <title>Phylogenetic study on the rhizospheric bacterium Ochrobactrum sp. A44.</title>
        <authorList>
            <person name="Krzyzanowska D.M."/>
            <person name="Ossowicki A."/>
            <person name="Rajewska M."/>
            <person name="Maciag T."/>
            <person name="Kaczynski Z."/>
            <person name="Czerwicka M."/>
            <person name="Jafra S."/>
        </authorList>
    </citation>
    <scope>NUCLEOTIDE SEQUENCE [LARGE SCALE GENOMIC DNA]</scope>
    <source>
        <strain evidence="1 2">PR17</strain>
    </source>
</reference>
<sequence>MLIVHDVDGRILFISTYHAADDYEDALTEQCLGFIRYDQPCDASKVVATHFVEDGSLKERPSISIAKTTVKVGELIEVSGLRGKATIQIDDEEYSIEDETLNFEAEYPGEYVIKVDAWPCLPFEAQVNVE</sequence>
<evidence type="ECO:0000313" key="2">
    <source>
        <dbReference type="Proteomes" id="UP000216345"/>
    </source>
</evidence>
<comment type="caution">
    <text evidence="1">The sequence shown here is derived from an EMBL/GenBank/DDBJ whole genome shotgun (WGS) entry which is preliminary data.</text>
</comment>
<gene>
    <name evidence="1" type="ORF">CEV32_4826</name>
</gene>
<evidence type="ECO:0000313" key="1">
    <source>
        <dbReference type="EMBL" id="OYR15550.1"/>
    </source>
</evidence>
<dbReference type="Proteomes" id="UP000216345">
    <property type="component" value="Unassembled WGS sequence"/>
</dbReference>
<dbReference type="OrthoDB" id="8030012at2"/>